<proteinExistence type="predicted"/>
<dbReference type="Proteomes" id="UP000028483">
    <property type="component" value="Unassembled WGS sequence"/>
</dbReference>
<accession>A0A077P961</accession>
<dbReference type="AlphaFoldDB" id="A0A077P961"/>
<organism evidence="1">
    <name type="scientific">Xenorhabdus bovienii str. oregonense</name>
    <dbReference type="NCBI Taxonomy" id="1398202"/>
    <lineage>
        <taxon>Bacteria</taxon>
        <taxon>Pseudomonadati</taxon>
        <taxon>Pseudomonadota</taxon>
        <taxon>Gammaproteobacteria</taxon>
        <taxon>Enterobacterales</taxon>
        <taxon>Morganellaceae</taxon>
        <taxon>Xenorhabdus</taxon>
    </lineage>
</organism>
<dbReference type="RefSeq" id="WP_155271061.1">
    <property type="nucleotide sequence ID" value="NZ_CAWLUU010000235.1"/>
</dbReference>
<name>A0A077P961_XENBV</name>
<dbReference type="HOGENOM" id="CLU_1517345_0_0_6"/>
<sequence length="177" mass="20548">MYKSDKQDKKAIEQMSKVVDLMISLGNRSFRNSQIPFELERSTVIASYISEKNLMTHDNYLNFNMTDMLKELPGVRNKNDKTISYRFIEFYLLEKSRIALKADVVVLIITATYHFNKNECGNSFDGKKGINRDTAYMVVSLPCMINKENLDFNYHLGHLTGREHTLINIHPKKTCAR</sequence>
<evidence type="ECO:0000313" key="1">
    <source>
        <dbReference type="EMBL" id="CDH07379.1"/>
    </source>
</evidence>
<reference evidence="1" key="1">
    <citation type="submission" date="2013-07" db="EMBL/GenBank/DDBJ databases">
        <title>Sub-species coevolution in mutualistic symbiosis.</title>
        <authorList>
            <person name="Murfin K."/>
            <person name="Klassen J."/>
            <person name="Lee M."/>
            <person name="Forst S."/>
            <person name="Stock P."/>
            <person name="Goodrich-Blair H."/>
        </authorList>
    </citation>
    <scope>NUCLEOTIDE SEQUENCE [LARGE SCALE GENOMIC DNA]</scope>
    <source>
        <strain evidence="1">Oregonense</strain>
    </source>
</reference>
<dbReference type="EMBL" id="CBSX010000188">
    <property type="protein sequence ID" value="CDH07379.1"/>
    <property type="molecule type" value="Genomic_DNA"/>
</dbReference>
<gene>
    <name evidence="1" type="ORF">XBO1_2680001</name>
</gene>
<comment type="caution">
    <text evidence="1">The sequence shown here is derived from an EMBL/GenBank/DDBJ whole genome shotgun (WGS) entry which is preliminary data.</text>
</comment>
<protein>
    <submittedName>
        <fullName evidence="1">Uncharacterized protein</fullName>
    </submittedName>
</protein>